<dbReference type="InterPro" id="IPR036217">
    <property type="entry name" value="MethylDNA_cys_MeTrfase_DNAb"/>
</dbReference>
<dbReference type="PANTHER" id="PTHR10815:SF5">
    <property type="entry name" value="METHYLATED-DNA--PROTEIN-CYSTEINE METHYLTRANSFERASE"/>
    <property type="match status" value="1"/>
</dbReference>
<keyword evidence="6 9" id="KW-0227">DNA damage</keyword>
<dbReference type="InterPro" id="IPR036388">
    <property type="entry name" value="WH-like_DNA-bd_sf"/>
</dbReference>
<comment type="similarity">
    <text evidence="2 9">Belongs to the MGMT family.</text>
</comment>
<keyword evidence="5 9" id="KW-0808">Transferase</keyword>
<keyword evidence="13" id="KW-1185">Reference proteome</keyword>
<dbReference type="SUPFAM" id="SSF53155">
    <property type="entry name" value="Methylated DNA-protein cysteine methyltransferase domain"/>
    <property type="match status" value="1"/>
</dbReference>
<dbReference type="Pfam" id="PF01035">
    <property type="entry name" value="DNA_binding_1"/>
    <property type="match status" value="1"/>
</dbReference>
<dbReference type="CDD" id="cd06445">
    <property type="entry name" value="ATase"/>
    <property type="match status" value="1"/>
</dbReference>
<dbReference type="InterPro" id="IPR001497">
    <property type="entry name" value="MethylDNA_cys_MeTrfase_AS"/>
</dbReference>
<dbReference type="GO" id="GO:0032259">
    <property type="term" value="P:methylation"/>
    <property type="evidence" value="ECO:0007669"/>
    <property type="project" value="UniProtKB-KW"/>
</dbReference>
<evidence type="ECO:0000256" key="7">
    <source>
        <dbReference type="ARBA" id="ARBA00023204"/>
    </source>
</evidence>
<evidence type="ECO:0000256" key="5">
    <source>
        <dbReference type="ARBA" id="ARBA00022679"/>
    </source>
</evidence>
<dbReference type="Gene3D" id="1.10.10.10">
    <property type="entry name" value="Winged helix-like DNA-binding domain superfamily/Winged helix DNA-binding domain"/>
    <property type="match status" value="1"/>
</dbReference>
<comment type="catalytic activity">
    <reaction evidence="8 9">
        <text>a 6-O-methyl-2'-deoxyguanosine in DNA + L-cysteinyl-[protein] = S-methyl-L-cysteinyl-[protein] + a 2'-deoxyguanosine in DNA</text>
        <dbReference type="Rhea" id="RHEA:24000"/>
        <dbReference type="Rhea" id="RHEA-COMP:10131"/>
        <dbReference type="Rhea" id="RHEA-COMP:10132"/>
        <dbReference type="Rhea" id="RHEA-COMP:11367"/>
        <dbReference type="Rhea" id="RHEA-COMP:11368"/>
        <dbReference type="ChEBI" id="CHEBI:29950"/>
        <dbReference type="ChEBI" id="CHEBI:82612"/>
        <dbReference type="ChEBI" id="CHEBI:85445"/>
        <dbReference type="ChEBI" id="CHEBI:85448"/>
        <dbReference type="EC" id="2.1.1.63"/>
    </reaction>
</comment>
<accession>A0A3A1VJ12</accession>
<protein>
    <recommendedName>
        <fullName evidence="9">Methylated-DNA--protein-cysteine methyltransferase</fullName>
        <ecNumber evidence="9">2.1.1.63</ecNumber>
    </recommendedName>
    <alternativeName>
        <fullName evidence="9">6-O-methylguanine-DNA methyltransferase</fullName>
        <shortName evidence="9">MGMT</shortName>
    </alternativeName>
    <alternativeName>
        <fullName evidence="9">O-6-methylguanine-DNA-alkyltransferase</fullName>
    </alternativeName>
</protein>
<dbReference type="Gene3D" id="3.30.160.70">
    <property type="entry name" value="Methylated DNA-protein cysteine methyltransferase domain"/>
    <property type="match status" value="1"/>
</dbReference>
<dbReference type="GO" id="GO:0006307">
    <property type="term" value="P:DNA alkylation repair"/>
    <property type="evidence" value="ECO:0007669"/>
    <property type="project" value="UniProtKB-UniRule"/>
</dbReference>
<evidence type="ECO:0000256" key="1">
    <source>
        <dbReference type="ARBA" id="ARBA00001286"/>
    </source>
</evidence>
<evidence type="ECO:0000256" key="8">
    <source>
        <dbReference type="ARBA" id="ARBA00049348"/>
    </source>
</evidence>
<evidence type="ECO:0000256" key="4">
    <source>
        <dbReference type="ARBA" id="ARBA00022603"/>
    </source>
</evidence>
<dbReference type="Proteomes" id="UP000266482">
    <property type="component" value="Unassembled WGS sequence"/>
</dbReference>
<dbReference type="InterPro" id="IPR036631">
    <property type="entry name" value="MGMT_N_sf"/>
</dbReference>
<comment type="caution">
    <text evidence="12">The sequence shown here is derived from an EMBL/GenBank/DDBJ whole genome shotgun (WGS) entry which is preliminary data.</text>
</comment>
<comment type="function">
    <text evidence="9">Involved in the cellular defense against the biological effects of O6-methylguanine (O6-MeG) and O4-methylthymine (O4-MeT) in DNA. Repairs the methylated nucleobase in DNA by stoichiometrically transferring the methyl group to a cysteine residue in the enzyme. This is a suicide reaction: the enzyme is irreversibly inactivated.</text>
</comment>
<evidence type="ECO:0000256" key="3">
    <source>
        <dbReference type="ARBA" id="ARBA00022490"/>
    </source>
</evidence>
<comment type="catalytic activity">
    <reaction evidence="1 9">
        <text>a 4-O-methyl-thymidine in DNA + L-cysteinyl-[protein] = a thymidine in DNA + S-methyl-L-cysteinyl-[protein]</text>
        <dbReference type="Rhea" id="RHEA:53428"/>
        <dbReference type="Rhea" id="RHEA-COMP:10131"/>
        <dbReference type="Rhea" id="RHEA-COMP:10132"/>
        <dbReference type="Rhea" id="RHEA-COMP:13555"/>
        <dbReference type="Rhea" id="RHEA-COMP:13556"/>
        <dbReference type="ChEBI" id="CHEBI:29950"/>
        <dbReference type="ChEBI" id="CHEBI:82612"/>
        <dbReference type="ChEBI" id="CHEBI:137386"/>
        <dbReference type="ChEBI" id="CHEBI:137387"/>
        <dbReference type="EC" id="2.1.1.63"/>
    </reaction>
</comment>
<keyword evidence="3 9" id="KW-0963">Cytoplasm</keyword>
<dbReference type="RefSeq" id="WP_119597826.1">
    <property type="nucleotide sequence ID" value="NZ_QXQA01000001.1"/>
</dbReference>
<evidence type="ECO:0000259" key="10">
    <source>
        <dbReference type="Pfam" id="PF01035"/>
    </source>
</evidence>
<dbReference type="NCBIfam" id="TIGR00589">
    <property type="entry name" value="ogt"/>
    <property type="match status" value="1"/>
</dbReference>
<evidence type="ECO:0000313" key="13">
    <source>
        <dbReference type="Proteomes" id="UP000266482"/>
    </source>
</evidence>
<dbReference type="GO" id="GO:0005737">
    <property type="term" value="C:cytoplasm"/>
    <property type="evidence" value="ECO:0007669"/>
    <property type="project" value="UniProtKB-SubCell"/>
</dbReference>
<evidence type="ECO:0000313" key="12">
    <source>
        <dbReference type="EMBL" id="RIX60451.1"/>
    </source>
</evidence>
<evidence type="ECO:0000256" key="2">
    <source>
        <dbReference type="ARBA" id="ARBA00008711"/>
    </source>
</evidence>
<dbReference type="EMBL" id="QXQA01000001">
    <property type="protein sequence ID" value="RIX60451.1"/>
    <property type="molecule type" value="Genomic_DNA"/>
</dbReference>
<dbReference type="Pfam" id="PF02870">
    <property type="entry name" value="Methyltransf_1N"/>
    <property type="match status" value="1"/>
</dbReference>
<feature type="domain" description="Methylguanine DNA methyltransferase ribonuclease-like" evidence="11">
    <location>
        <begin position="5"/>
        <end position="89"/>
    </location>
</feature>
<dbReference type="PANTHER" id="PTHR10815">
    <property type="entry name" value="METHYLATED-DNA--PROTEIN-CYSTEINE METHYLTRANSFERASE"/>
    <property type="match status" value="1"/>
</dbReference>
<dbReference type="SUPFAM" id="SSF46767">
    <property type="entry name" value="Methylated DNA-protein cysteine methyltransferase, C-terminal domain"/>
    <property type="match status" value="1"/>
</dbReference>
<evidence type="ECO:0000256" key="9">
    <source>
        <dbReference type="HAMAP-Rule" id="MF_00772"/>
    </source>
</evidence>
<dbReference type="GO" id="GO:0003908">
    <property type="term" value="F:methylated-DNA-[protein]-cysteine S-methyltransferase activity"/>
    <property type="evidence" value="ECO:0007669"/>
    <property type="project" value="UniProtKB-UniRule"/>
</dbReference>
<organism evidence="12 13">
    <name type="scientific">Paenibacillus nanensis</name>
    <dbReference type="NCBI Taxonomy" id="393251"/>
    <lineage>
        <taxon>Bacteria</taxon>
        <taxon>Bacillati</taxon>
        <taxon>Bacillota</taxon>
        <taxon>Bacilli</taxon>
        <taxon>Bacillales</taxon>
        <taxon>Paenibacillaceae</taxon>
        <taxon>Paenibacillus</taxon>
    </lineage>
</organism>
<gene>
    <name evidence="12" type="ORF">D3P08_02525</name>
</gene>
<evidence type="ECO:0000256" key="6">
    <source>
        <dbReference type="ARBA" id="ARBA00022763"/>
    </source>
</evidence>
<reference evidence="12 13" key="1">
    <citation type="submission" date="2018-09" db="EMBL/GenBank/DDBJ databases">
        <title>Paenibacillus aracenensis nov. sp. isolated from a cave in southern Spain.</title>
        <authorList>
            <person name="Jurado V."/>
            <person name="Gutierrez-Patricio S."/>
            <person name="Gonzalez-Pimentel J.L."/>
            <person name="Miller A.Z."/>
            <person name="Laiz L."/>
            <person name="Saiz-Jimenez C."/>
        </authorList>
    </citation>
    <scope>NUCLEOTIDE SEQUENCE [LARGE SCALE GENOMIC DNA]</scope>
    <source>
        <strain evidence="12 13">DSM 22867</strain>
    </source>
</reference>
<dbReference type="PROSITE" id="PS00374">
    <property type="entry name" value="MGMT"/>
    <property type="match status" value="1"/>
</dbReference>
<name>A0A3A1VJ12_9BACL</name>
<dbReference type="AlphaFoldDB" id="A0A3A1VJ12"/>
<dbReference type="FunFam" id="1.10.10.10:FF:000214">
    <property type="entry name" value="Methylated-DNA--protein-cysteine methyltransferase"/>
    <property type="match status" value="1"/>
</dbReference>
<dbReference type="HAMAP" id="MF_00772">
    <property type="entry name" value="OGT"/>
    <property type="match status" value="1"/>
</dbReference>
<comment type="subcellular location">
    <subcellularLocation>
        <location evidence="9">Cytoplasm</location>
    </subcellularLocation>
</comment>
<dbReference type="InterPro" id="IPR008332">
    <property type="entry name" value="MethylG_MeTrfase_N"/>
</dbReference>
<keyword evidence="4 9" id="KW-0489">Methyltransferase</keyword>
<dbReference type="EC" id="2.1.1.63" evidence="9"/>
<feature type="domain" description="Methylated-DNA-[protein]-cysteine S-methyltransferase DNA binding" evidence="10">
    <location>
        <begin position="94"/>
        <end position="173"/>
    </location>
</feature>
<feature type="active site" description="Nucleophile; methyl group acceptor" evidence="9">
    <location>
        <position position="145"/>
    </location>
</feature>
<sequence length="179" mass="19240">MTAVYAAEMDSIIGPLVLAATDQGLCNIHFGGLDESLETLKGWSKRHLAGSQGELMTVGAAEHPILKEAYAQLQAYFDRRLTSFELPLHMAGTPFQLKVWEALRAVPYGETCTYKDIALAIGQPGAMRAVGGANNRNPVPVIVPCHRVIGAGGQLVGYGGGLPIKVALLDLEQMEWRLV</sequence>
<comment type="miscellaneous">
    <text evidence="9">This enzyme catalyzes only one turnover and therefore is not strictly catalytic. According to one definition, an enzyme is a biocatalyst that acts repeatedly and over many reaction cycles.</text>
</comment>
<proteinExistence type="inferred from homology"/>
<evidence type="ECO:0000259" key="11">
    <source>
        <dbReference type="Pfam" id="PF02870"/>
    </source>
</evidence>
<dbReference type="InterPro" id="IPR014048">
    <property type="entry name" value="MethylDNA_cys_MeTrfase_DNA-bd"/>
</dbReference>
<dbReference type="OrthoDB" id="9802228at2"/>
<dbReference type="InterPro" id="IPR023546">
    <property type="entry name" value="MGMT"/>
</dbReference>
<keyword evidence="7 9" id="KW-0234">DNA repair</keyword>